<keyword evidence="7" id="KW-0804">Transcription</keyword>
<dbReference type="SUPFAM" id="SSF52540">
    <property type="entry name" value="P-loop containing nucleoside triphosphate hydrolases"/>
    <property type="match status" value="1"/>
</dbReference>
<keyword evidence="1 8" id="KW-0597">Phosphoprotein</keyword>
<evidence type="ECO:0000256" key="4">
    <source>
        <dbReference type="ARBA" id="ARBA00023012"/>
    </source>
</evidence>
<dbReference type="SUPFAM" id="SSF46689">
    <property type="entry name" value="Homeodomain-like"/>
    <property type="match status" value="1"/>
</dbReference>
<dbReference type="GO" id="GO:0005524">
    <property type="term" value="F:ATP binding"/>
    <property type="evidence" value="ECO:0007669"/>
    <property type="project" value="UniProtKB-KW"/>
</dbReference>
<keyword evidence="3" id="KW-0067">ATP-binding</keyword>
<dbReference type="Pfam" id="PF25601">
    <property type="entry name" value="AAA_lid_14"/>
    <property type="match status" value="1"/>
</dbReference>
<dbReference type="InterPro" id="IPR011006">
    <property type="entry name" value="CheY-like_superfamily"/>
</dbReference>
<name>A0A839HDJ0_9GAMM</name>
<evidence type="ECO:0000256" key="1">
    <source>
        <dbReference type="ARBA" id="ARBA00022553"/>
    </source>
</evidence>
<keyword evidence="4" id="KW-0902">Two-component regulatory system</keyword>
<dbReference type="InterPro" id="IPR002197">
    <property type="entry name" value="HTH_Fis"/>
</dbReference>
<dbReference type="PROSITE" id="PS50045">
    <property type="entry name" value="SIGMA54_INTERACT_4"/>
    <property type="match status" value="1"/>
</dbReference>
<keyword evidence="6" id="KW-0238">DNA-binding</keyword>
<dbReference type="SUPFAM" id="SSF52172">
    <property type="entry name" value="CheY-like"/>
    <property type="match status" value="1"/>
</dbReference>
<dbReference type="AlphaFoldDB" id="A0A839HDJ0"/>
<dbReference type="CDD" id="cd00009">
    <property type="entry name" value="AAA"/>
    <property type="match status" value="1"/>
</dbReference>
<dbReference type="FunFam" id="3.40.50.300:FF:000006">
    <property type="entry name" value="DNA-binding transcriptional regulator NtrC"/>
    <property type="match status" value="1"/>
</dbReference>
<evidence type="ECO:0000259" key="9">
    <source>
        <dbReference type="PROSITE" id="PS50045"/>
    </source>
</evidence>
<dbReference type="InterPro" id="IPR025943">
    <property type="entry name" value="Sigma_54_int_dom_ATP-bd_2"/>
</dbReference>
<dbReference type="InterPro" id="IPR002078">
    <property type="entry name" value="Sigma_54_int"/>
</dbReference>
<gene>
    <name evidence="11" type="ORF">HUK38_10735</name>
</gene>
<evidence type="ECO:0000256" key="6">
    <source>
        <dbReference type="ARBA" id="ARBA00023125"/>
    </source>
</evidence>
<evidence type="ECO:0000256" key="5">
    <source>
        <dbReference type="ARBA" id="ARBA00023015"/>
    </source>
</evidence>
<dbReference type="GO" id="GO:0006355">
    <property type="term" value="P:regulation of DNA-templated transcription"/>
    <property type="evidence" value="ECO:0007669"/>
    <property type="project" value="InterPro"/>
</dbReference>
<evidence type="ECO:0000313" key="12">
    <source>
        <dbReference type="Proteomes" id="UP000548632"/>
    </source>
</evidence>
<sequence>MNPSAIHILVVDDEPDIRATVQEILEDENYFVVTAENGETARHALRDRRPDLILLDIWMPDLDGISLLKEWSEDQDGLPCPVIMMSGHGTVETAVEATRLGAYDFLEKPLSMAKLLLTVERALEADRLVKENVGLRRRTPLVHEPVGRSAVIARLREQVKRIALHDTWVLITGEAGSGRETFARFLHAQSPRRDRPFVDLGGAIIARGNAARELFGSEEDAHIHYGSLELAAGGTLLLDEVADMDMEAQTQLLAALDTGSFLRVGGKDPVPIDVRIVAATQRDLKEEVRLGRFREDLFYHLNVVPLHIPPLREHTEDVPDLLNYYVDYFAAHEKLAYRRFSVGAQNYLRNYAWPGNIRELKNLVQRILILGAGDEISQNEVESTLGTISPLPTLSLEGLVSFDQPLRQARELFEKAYLDYQLEKHNGNVSKMAKEAGMERTHLYRKLRSLGIEIKERR</sequence>
<dbReference type="Pfam" id="PF00158">
    <property type="entry name" value="Sigma54_activat"/>
    <property type="match status" value="1"/>
</dbReference>
<dbReference type="InterPro" id="IPR001789">
    <property type="entry name" value="Sig_transdc_resp-reg_receiver"/>
</dbReference>
<evidence type="ECO:0000313" key="11">
    <source>
        <dbReference type="EMBL" id="MBB1126701.1"/>
    </source>
</evidence>
<dbReference type="PROSITE" id="PS00676">
    <property type="entry name" value="SIGMA54_INTERACT_2"/>
    <property type="match status" value="1"/>
</dbReference>
<dbReference type="Gene3D" id="3.40.50.2300">
    <property type="match status" value="1"/>
</dbReference>
<reference evidence="11 12" key="1">
    <citation type="journal article" date="2020" name="Arch. Microbiol.">
        <title>The genome sequence of the giant phototrophic gammaproteobacterium Thiospirillum jenense gives insight into its physiological properties and phylogenetic relationships.</title>
        <authorList>
            <person name="Imhoff J.F."/>
            <person name="Meyer T.E."/>
            <person name="Kyndt J.A."/>
        </authorList>
    </citation>
    <scope>NUCLEOTIDE SEQUENCE [LARGE SCALE GENOMIC DNA]</scope>
    <source>
        <strain evidence="11 12">DSM 216</strain>
    </source>
</reference>
<evidence type="ECO:0000256" key="7">
    <source>
        <dbReference type="ARBA" id="ARBA00023163"/>
    </source>
</evidence>
<evidence type="ECO:0000256" key="3">
    <source>
        <dbReference type="ARBA" id="ARBA00022840"/>
    </source>
</evidence>
<dbReference type="PANTHER" id="PTHR32071:SF17">
    <property type="entry name" value="TRANSCRIPTIONAL REGULATOR (NTRC FAMILY)"/>
    <property type="match status" value="1"/>
</dbReference>
<dbReference type="Proteomes" id="UP000548632">
    <property type="component" value="Unassembled WGS sequence"/>
</dbReference>
<feature type="domain" description="Sigma-54 factor interaction" evidence="9">
    <location>
        <begin position="145"/>
        <end position="369"/>
    </location>
</feature>
<dbReference type="InterPro" id="IPR025944">
    <property type="entry name" value="Sigma_54_int_dom_CS"/>
</dbReference>
<dbReference type="Gene3D" id="1.10.10.60">
    <property type="entry name" value="Homeodomain-like"/>
    <property type="match status" value="1"/>
</dbReference>
<dbReference type="GO" id="GO:0043565">
    <property type="term" value="F:sequence-specific DNA binding"/>
    <property type="evidence" value="ECO:0007669"/>
    <property type="project" value="InterPro"/>
</dbReference>
<comment type="caution">
    <text evidence="11">The sequence shown here is derived from an EMBL/GenBank/DDBJ whole genome shotgun (WGS) entry which is preliminary data.</text>
</comment>
<protein>
    <submittedName>
        <fullName evidence="11">Sigma-54-dependent Fis family transcriptional regulator</fullName>
    </submittedName>
</protein>
<evidence type="ECO:0000256" key="8">
    <source>
        <dbReference type="PROSITE-ProRule" id="PRU00169"/>
    </source>
</evidence>
<proteinExistence type="predicted"/>
<dbReference type="PROSITE" id="PS00688">
    <property type="entry name" value="SIGMA54_INTERACT_3"/>
    <property type="match status" value="1"/>
</dbReference>
<dbReference type="FunFam" id="3.40.50.2300:FF:000018">
    <property type="entry name" value="DNA-binding transcriptional regulator NtrC"/>
    <property type="match status" value="1"/>
</dbReference>
<dbReference type="Pfam" id="PF02954">
    <property type="entry name" value="HTH_8"/>
    <property type="match status" value="1"/>
</dbReference>
<dbReference type="Gene3D" id="1.10.8.60">
    <property type="match status" value="1"/>
</dbReference>
<dbReference type="InterPro" id="IPR027417">
    <property type="entry name" value="P-loop_NTPase"/>
</dbReference>
<keyword evidence="2" id="KW-0547">Nucleotide-binding</keyword>
<dbReference type="PROSITE" id="PS50110">
    <property type="entry name" value="RESPONSE_REGULATORY"/>
    <property type="match status" value="1"/>
</dbReference>
<dbReference type="GO" id="GO:0000160">
    <property type="term" value="P:phosphorelay signal transduction system"/>
    <property type="evidence" value="ECO:0007669"/>
    <property type="project" value="UniProtKB-KW"/>
</dbReference>
<keyword evidence="12" id="KW-1185">Reference proteome</keyword>
<dbReference type="SMART" id="SM00448">
    <property type="entry name" value="REC"/>
    <property type="match status" value="1"/>
</dbReference>
<dbReference type="PRINTS" id="PR01590">
    <property type="entry name" value="HTHFIS"/>
</dbReference>
<evidence type="ECO:0000259" key="10">
    <source>
        <dbReference type="PROSITE" id="PS50110"/>
    </source>
</evidence>
<accession>A0A839HDJ0</accession>
<dbReference type="EMBL" id="JABVCQ010000024">
    <property type="protein sequence ID" value="MBB1126701.1"/>
    <property type="molecule type" value="Genomic_DNA"/>
</dbReference>
<dbReference type="Gene3D" id="3.40.50.300">
    <property type="entry name" value="P-loop containing nucleotide triphosphate hydrolases"/>
    <property type="match status" value="1"/>
</dbReference>
<dbReference type="InterPro" id="IPR003593">
    <property type="entry name" value="AAA+_ATPase"/>
</dbReference>
<dbReference type="CDD" id="cd17550">
    <property type="entry name" value="REC_NtrX-like"/>
    <property type="match status" value="1"/>
</dbReference>
<keyword evidence="5" id="KW-0805">Transcription regulation</keyword>
<dbReference type="Pfam" id="PF00072">
    <property type="entry name" value="Response_reg"/>
    <property type="match status" value="1"/>
</dbReference>
<dbReference type="PANTHER" id="PTHR32071">
    <property type="entry name" value="TRANSCRIPTIONAL REGULATORY PROTEIN"/>
    <property type="match status" value="1"/>
</dbReference>
<dbReference type="InterPro" id="IPR009057">
    <property type="entry name" value="Homeodomain-like_sf"/>
</dbReference>
<organism evidence="11 12">
    <name type="scientific">Thiospirillum jenense</name>
    <dbReference type="NCBI Taxonomy" id="1653858"/>
    <lineage>
        <taxon>Bacteria</taxon>
        <taxon>Pseudomonadati</taxon>
        <taxon>Pseudomonadota</taxon>
        <taxon>Gammaproteobacteria</taxon>
        <taxon>Chromatiales</taxon>
        <taxon>Chromatiaceae</taxon>
        <taxon>Thiospirillum</taxon>
    </lineage>
</organism>
<evidence type="ECO:0000256" key="2">
    <source>
        <dbReference type="ARBA" id="ARBA00022741"/>
    </source>
</evidence>
<feature type="domain" description="Response regulatory" evidence="10">
    <location>
        <begin position="7"/>
        <end position="123"/>
    </location>
</feature>
<dbReference type="RefSeq" id="WP_182584330.1">
    <property type="nucleotide sequence ID" value="NZ_JABVCQ010000024.1"/>
</dbReference>
<feature type="modified residue" description="4-aspartylphosphate" evidence="8">
    <location>
        <position position="56"/>
    </location>
</feature>
<dbReference type="SMART" id="SM00382">
    <property type="entry name" value="AAA"/>
    <property type="match status" value="1"/>
</dbReference>
<dbReference type="InterPro" id="IPR058031">
    <property type="entry name" value="AAA_lid_NorR"/>
</dbReference>